<accession>A0AAN9JBQ1</accession>
<name>A0AAN9JBQ1_CLITE</name>
<keyword evidence="1" id="KW-1133">Transmembrane helix</keyword>
<protein>
    <submittedName>
        <fullName evidence="2">Uncharacterized protein</fullName>
    </submittedName>
</protein>
<organism evidence="2 3">
    <name type="scientific">Clitoria ternatea</name>
    <name type="common">Butterfly pea</name>
    <dbReference type="NCBI Taxonomy" id="43366"/>
    <lineage>
        <taxon>Eukaryota</taxon>
        <taxon>Viridiplantae</taxon>
        <taxon>Streptophyta</taxon>
        <taxon>Embryophyta</taxon>
        <taxon>Tracheophyta</taxon>
        <taxon>Spermatophyta</taxon>
        <taxon>Magnoliopsida</taxon>
        <taxon>eudicotyledons</taxon>
        <taxon>Gunneridae</taxon>
        <taxon>Pentapetalae</taxon>
        <taxon>rosids</taxon>
        <taxon>fabids</taxon>
        <taxon>Fabales</taxon>
        <taxon>Fabaceae</taxon>
        <taxon>Papilionoideae</taxon>
        <taxon>50 kb inversion clade</taxon>
        <taxon>NPAAA clade</taxon>
        <taxon>indigoferoid/millettioid clade</taxon>
        <taxon>Phaseoleae</taxon>
        <taxon>Clitoria</taxon>
    </lineage>
</organism>
<reference evidence="2 3" key="1">
    <citation type="submission" date="2024-01" db="EMBL/GenBank/DDBJ databases">
        <title>The genomes of 5 underutilized Papilionoideae crops provide insights into root nodulation and disease resistance.</title>
        <authorList>
            <person name="Yuan L."/>
        </authorList>
    </citation>
    <scope>NUCLEOTIDE SEQUENCE [LARGE SCALE GENOMIC DNA]</scope>
    <source>
        <strain evidence="2">LY-2023</strain>
        <tissue evidence="2">Leaf</tissue>
    </source>
</reference>
<keyword evidence="3" id="KW-1185">Reference proteome</keyword>
<dbReference type="AlphaFoldDB" id="A0AAN9JBQ1"/>
<evidence type="ECO:0000313" key="2">
    <source>
        <dbReference type="EMBL" id="KAK7295808.1"/>
    </source>
</evidence>
<dbReference type="Proteomes" id="UP001359559">
    <property type="component" value="Unassembled WGS sequence"/>
</dbReference>
<keyword evidence="1" id="KW-0812">Transmembrane</keyword>
<gene>
    <name evidence="2" type="ORF">RJT34_18720</name>
</gene>
<evidence type="ECO:0000256" key="1">
    <source>
        <dbReference type="SAM" id="Phobius"/>
    </source>
</evidence>
<feature type="transmembrane region" description="Helical" evidence="1">
    <location>
        <begin position="21"/>
        <end position="40"/>
    </location>
</feature>
<keyword evidence="1" id="KW-0472">Membrane</keyword>
<dbReference type="EMBL" id="JAYKXN010000004">
    <property type="protein sequence ID" value="KAK7295808.1"/>
    <property type="molecule type" value="Genomic_DNA"/>
</dbReference>
<proteinExistence type="predicted"/>
<evidence type="ECO:0000313" key="3">
    <source>
        <dbReference type="Proteomes" id="UP001359559"/>
    </source>
</evidence>
<sequence length="69" mass="8050">MKTSSKYLNVRYYKDVSSIKTIFFTFYYTVLFAACMFLFVPHTRCSGSATFSLKPFFSFIKNLCSLQVL</sequence>
<dbReference type="PROSITE" id="PS51257">
    <property type="entry name" value="PROKAR_LIPOPROTEIN"/>
    <property type="match status" value="1"/>
</dbReference>
<comment type="caution">
    <text evidence="2">The sequence shown here is derived from an EMBL/GenBank/DDBJ whole genome shotgun (WGS) entry which is preliminary data.</text>
</comment>